<dbReference type="Proteomes" id="UP001154111">
    <property type="component" value="Chromosome"/>
</dbReference>
<dbReference type="CDD" id="cd17536">
    <property type="entry name" value="REC_YesN-like"/>
    <property type="match status" value="1"/>
</dbReference>
<dbReference type="PROSITE" id="PS01124">
    <property type="entry name" value="HTH_ARAC_FAMILY_2"/>
    <property type="match status" value="1"/>
</dbReference>
<evidence type="ECO:0000256" key="3">
    <source>
        <dbReference type="ARBA" id="ARBA00022553"/>
    </source>
</evidence>
<evidence type="ECO:0000256" key="4">
    <source>
        <dbReference type="ARBA" id="ARBA00023012"/>
    </source>
</evidence>
<dbReference type="PROSITE" id="PS50110">
    <property type="entry name" value="RESPONSE_REGULATORY"/>
    <property type="match status" value="1"/>
</dbReference>
<dbReference type="GO" id="GO:0043565">
    <property type="term" value="F:sequence-specific DNA binding"/>
    <property type="evidence" value="ECO:0007669"/>
    <property type="project" value="InterPro"/>
</dbReference>
<dbReference type="EMBL" id="OW659477">
    <property type="protein sequence ID" value="CAH2761145.1"/>
    <property type="molecule type" value="Genomic_DNA"/>
</dbReference>
<evidence type="ECO:0000256" key="8">
    <source>
        <dbReference type="PROSITE-ProRule" id="PRU00169"/>
    </source>
</evidence>
<dbReference type="GO" id="GO:0000160">
    <property type="term" value="P:phosphorelay signal transduction system"/>
    <property type="evidence" value="ECO:0007669"/>
    <property type="project" value="UniProtKB-KW"/>
</dbReference>
<dbReference type="SMART" id="SM00448">
    <property type="entry name" value="REC"/>
    <property type="match status" value="1"/>
</dbReference>
<dbReference type="PANTHER" id="PTHR42713">
    <property type="entry name" value="HISTIDINE KINASE-RELATED"/>
    <property type="match status" value="1"/>
</dbReference>
<dbReference type="InterPro" id="IPR009057">
    <property type="entry name" value="Homeodomain-like_sf"/>
</dbReference>
<dbReference type="RefSeq" id="WP_254007213.1">
    <property type="nucleotide sequence ID" value="NZ_OW659477.1"/>
</dbReference>
<evidence type="ECO:0000256" key="6">
    <source>
        <dbReference type="ARBA" id="ARBA00023125"/>
    </source>
</evidence>
<keyword evidence="5" id="KW-0805">Transcription regulation</keyword>
<dbReference type="SUPFAM" id="SSF52172">
    <property type="entry name" value="CheY-like"/>
    <property type="match status" value="1"/>
</dbReference>
<keyword evidence="4" id="KW-0902">Two-component regulatory system</keyword>
<dbReference type="Gene3D" id="3.40.50.2300">
    <property type="match status" value="1"/>
</dbReference>
<feature type="domain" description="Response regulatory" evidence="10">
    <location>
        <begin position="3"/>
        <end position="120"/>
    </location>
</feature>
<sequence length="497" mass="57953">MYNVLLVDDEYMILSGLQKIINWDDLGLQCIGTASNGQEALEFVRKNPIDIVVTDVSMPEQSGIEFVQAAQEEDINFNFVVLSGYQEFEYVKEGIRLGAENFLLKPINKNELNETLRKTVAKLDSEKRHAHTDTLLFENTLERWVNDDIDNVDLRRILKQVGKPLQAHALYTCMIITQIPESAQTTWIQRLIHHNQYYAFYDDQDLVMILEADRVEFDALRKDLSSHINHQNQMLAVGELLVPLEEVPNSYQQAETLVSVSRFYGDHPITERMMLKNKLEQNDSMYEISFKKFHHALSIGDIHLIKSEIGSMFKLLFEYEADPEYVRYIGFVIFSDIYRQHESVGSQMYHDLLHELNKCDSIAEIREVLHHALEATRNDQVLKQHNPNIQKVLQIVLKDYAKDITISSIADTLHMNAMYLGQLFKKETNKSFSQYLNHFRIKEAQNLLLKSNHNINEIAELVGYTSSGYFYKNFKKECGISPKEYRERYLKQPDRIR</sequence>
<evidence type="ECO:0000256" key="1">
    <source>
        <dbReference type="ARBA" id="ARBA00004496"/>
    </source>
</evidence>
<proteinExistence type="predicted"/>
<evidence type="ECO:0000313" key="11">
    <source>
        <dbReference type="EMBL" id="CAH2761145.1"/>
    </source>
</evidence>
<protein>
    <submittedName>
        <fullName evidence="11">Response regulator transcription factor</fullName>
    </submittedName>
</protein>
<dbReference type="InterPro" id="IPR001789">
    <property type="entry name" value="Sig_transdc_resp-reg_receiver"/>
</dbReference>
<keyword evidence="13" id="KW-1185">Reference proteome</keyword>
<dbReference type="PRINTS" id="PR00032">
    <property type="entry name" value="HTHARAC"/>
</dbReference>
<evidence type="ECO:0000313" key="13">
    <source>
        <dbReference type="Proteomes" id="UP001154095"/>
    </source>
</evidence>
<reference evidence="11" key="1">
    <citation type="submission" date="2022-04" db="EMBL/GenBank/DDBJ databases">
        <authorList>
            <person name="Forde T."/>
        </authorList>
    </citation>
    <scope>NUCLEOTIDE SEQUENCE</scope>
    <source>
        <strain evidence="11">A18Y016a</strain>
        <strain evidence="12">A18Y020d</strain>
    </source>
</reference>
<organism evidence="11 14">
    <name type="scientific">Erysipelothrix amsterdamensis</name>
    <dbReference type="NCBI Taxonomy" id="2929157"/>
    <lineage>
        <taxon>Bacteria</taxon>
        <taxon>Bacillati</taxon>
        <taxon>Bacillota</taxon>
        <taxon>Erysipelotrichia</taxon>
        <taxon>Erysipelotrichales</taxon>
        <taxon>Erysipelotrichaceae</taxon>
        <taxon>Erysipelothrix</taxon>
    </lineage>
</organism>
<keyword evidence="6" id="KW-0238">DNA-binding</keyword>
<name>A0AAU9VHB3_9FIRM</name>
<dbReference type="GO" id="GO:0003700">
    <property type="term" value="F:DNA-binding transcription factor activity"/>
    <property type="evidence" value="ECO:0007669"/>
    <property type="project" value="InterPro"/>
</dbReference>
<accession>A0AAU9VHB3</accession>
<comment type="subcellular location">
    <subcellularLocation>
        <location evidence="1">Cytoplasm</location>
    </subcellularLocation>
</comment>
<evidence type="ECO:0000256" key="5">
    <source>
        <dbReference type="ARBA" id="ARBA00023015"/>
    </source>
</evidence>
<dbReference type="Pfam" id="PF12833">
    <property type="entry name" value="HTH_18"/>
    <property type="match status" value="1"/>
</dbReference>
<dbReference type="InterPro" id="IPR020449">
    <property type="entry name" value="Tscrpt_reg_AraC-type_HTH"/>
</dbReference>
<dbReference type="InterPro" id="IPR018062">
    <property type="entry name" value="HTH_AraC-typ_CS"/>
</dbReference>
<keyword evidence="2" id="KW-0963">Cytoplasm</keyword>
<feature type="modified residue" description="4-aspartylphosphate" evidence="8">
    <location>
        <position position="55"/>
    </location>
</feature>
<gene>
    <name evidence="11" type="ORF">ERYAMS2_00558</name>
    <name evidence="12" type="ORF">ERYAMS_00268</name>
</gene>
<dbReference type="InterPro" id="IPR051552">
    <property type="entry name" value="HptR"/>
</dbReference>
<keyword evidence="7" id="KW-0804">Transcription</keyword>
<dbReference type="GO" id="GO:0005737">
    <property type="term" value="C:cytoplasm"/>
    <property type="evidence" value="ECO:0007669"/>
    <property type="project" value="UniProtKB-SubCell"/>
</dbReference>
<dbReference type="EMBL" id="OW659496">
    <property type="protein sequence ID" value="CAH2761154.1"/>
    <property type="molecule type" value="Genomic_DNA"/>
</dbReference>
<dbReference type="SUPFAM" id="SSF46689">
    <property type="entry name" value="Homeodomain-like"/>
    <property type="match status" value="2"/>
</dbReference>
<feature type="domain" description="HTH araC/xylS-type" evidence="9">
    <location>
        <begin position="390"/>
        <end position="488"/>
    </location>
</feature>
<dbReference type="PANTHER" id="PTHR42713:SF3">
    <property type="entry name" value="TRANSCRIPTIONAL REGULATORY PROTEIN HPTR"/>
    <property type="match status" value="1"/>
</dbReference>
<dbReference type="SMART" id="SM00342">
    <property type="entry name" value="HTH_ARAC"/>
    <property type="match status" value="1"/>
</dbReference>
<keyword evidence="3 8" id="KW-0597">Phosphoprotein</keyword>
<dbReference type="Proteomes" id="UP001154095">
    <property type="component" value="Chromosome"/>
</dbReference>
<dbReference type="Gene3D" id="1.10.10.60">
    <property type="entry name" value="Homeodomain-like"/>
    <property type="match status" value="2"/>
</dbReference>
<evidence type="ECO:0000259" key="10">
    <source>
        <dbReference type="PROSITE" id="PS50110"/>
    </source>
</evidence>
<evidence type="ECO:0000256" key="2">
    <source>
        <dbReference type="ARBA" id="ARBA00022490"/>
    </source>
</evidence>
<dbReference type="InterPro" id="IPR011006">
    <property type="entry name" value="CheY-like_superfamily"/>
</dbReference>
<dbReference type="PROSITE" id="PS00041">
    <property type="entry name" value="HTH_ARAC_FAMILY_1"/>
    <property type="match status" value="1"/>
</dbReference>
<dbReference type="AlphaFoldDB" id="A0AAU9VHB3"/>
<dbReference type="InterPro" id="IPR018060">
    <property type="entry name" value="HTH_AraC"/>
</dbReference>
<evidence type="ECO:0000259" key="9">
    <source>
        <dbReference type="PROSITE" id="PS01124"/>
    </source>
</evidence>
<evidence type="ECO:0000256" key="7">
    <source>
        <dbReference type="ARBA" id="ARBA00023163"/>
    </source>
</evidence>
<evidence type="ECO:0000313" key="14">
    <source>
        <dbReference type="Proteomes" id="UP001154111"/>
    </source>
</evidence>
<dbReference type="Pfam" id="PF00072">
    <property type="entry name" value="Response_reg"/>
    <property type="match status" value="1"/>
</dbReference>
<evidence type="ECO:0000313" key="12">
    <source>
        <dbReference type="EMBL" id="CAH2761154.1"/>
    </source>
</evidence>